<sequence>MTIPPAGPHALVDLASDDPSTTAETYQRLLGHKVGTGADGRRVVNLGNVALSMRLSAGEPDTHDVYFTVDDITASRRLLGRRGYPLADTVLGALGETSPVGIAERPESGAAVDGDLTGLDHLVFTCDNRDVAVALFAGTFGLDFRLDQPIGQDARQLFFRRDDLIVEVVAAPRPPADPVPSSPVLLWGVAWRSTDVDTTHARLTADGLDLSEVRSGRKKGTRIFTVRHRELATRTVVIGPDAGADSLQ</sequence>
<reference evidence="2" key="1">
    <citation type="submission" date="2023-04" db="EMBL/GenBank/DDBJ databases">
        <title>Complete genome sequence of a phthalic acid esters degrading bacterial strain.</title>
        <authorList>
            <person name="Weng L."/>
            <person name="Jia Y."/>
            <person name="Ren L."/>
        </authorList>
    </citation>
    <scope>NUCLEOTIDE SEQUENCE</scope>
    <source>
        <strain evidence="2">RL-LY01</strain>
    </source>
</reference>
<feature type="domain" description="VOC" evidence="1">
    <location>
        <begin position="118"/>
        <end position="248"/>
    </location>
</feature>
<dbReference type="RefSeq" id="WP_165630080.1">
    <property type="nucleotide sequence ID" value="NZ_CP121270.1"/>
</dbReference>
<protein>
    <submittedName>
        <fullName evidence="2">VOC family protein</fullName>
    </submittedName>
</protein>
<dbReference type="AlphaFoldDB" id="A0AAX3TD52"/>
<evidence type="ECO:0000313" key="2">
    <source>
        <dbReference type="EMBL" id="WFP27095.1"/>
    </source>
</evidence>
<dbReference type="EMBL" id="CP121270">
    <property type="protein sequence ID" value="WFP27095.1"/>
    <property type="molecule type" value="Genomic_DNA"/>
</dbReference>
<accession>A0AAX3TD52</accession>
<dbReference type="PROSITE" id="PS51819">
    <property type="entry name" value="VOC"/>
    <property type="match status" value="1"/>
</dbReference>
<dbReference type="InterPro" id="IPR029068">
    <property type="entry name" value="Glyas_Bleomycin-R_OHBP_Dase"/>
</dbReference>
<organism evidence="2 3">
    <name type="scientific">Gordonia hongkongensis</name>
    <dbReference type="NCBI Taxonomy" id="1701090"/>
    <lineage>
        <taxon>Bacteria</taxon>
        <taxon>Bacillati</taxon>
        <taxon>Actinomycetota</taxon>
        <taxon>Actinomycetes</taxon>
        <taxon>Mycobacteriales</taxon>
        <taxon>Gordoniaceae</taxon>
        <taxon>Gordonia</taxon>
    </lineage>
</organism>
<dbReference type="Proteomes" id="UP001213504">
    <property type="component" value="Chromosome"/>
</dbReference>
<dbReference type="InterPro" id="IPR037523">
    <property type="entry name" value="VOC_core"/>
</dbReference>
<evidence type="ECO:0000259" key="1">
    <source>
        <dbReference type="PROSITE" id="PS51819"/>
    </source>
</evidence>
<dbReference type="Gene3D" id="3.10.180.10">
    <property type="entry name" value="2,3-Dihydroxybiphenyl 1,2-Dioxygenase, domain 1"/>
    <property type="match status" value="1"/>
</dbReference>
<evidence type="ECO:0000313" key="3">
    <source>
        <dbReference type="Proteomes" id="UP001213504"/>
    </source>
</evidence>
<proteinExistence type="predicted"/>
<gene>
    <name evidence="2" type="ORF">P9A14_11745</name>
</gene>
<name>A0AAX3TD52_9ACTN</name>
<dbReference type="SUPFAM" id="SSF54593">
    <property type="entry name" value="Glyoxalase/Bleomycin resistance protein/Dihydroxybiphenyl dioxygenase"/>
    <property type="match status" value="2"/>
</dbReference>
<dbReference type="Pfam" id="PF13669">
    <property type="entry name" value="Glyoxalase_4"/>
    <property type="match status" value="1"/>
</dbReference>